<sequence length="68" mass="7437">MNRMNVSVSTRGWNLQPIVRNVNVSVNRKIEKKINQILGLANSSDSSREEAPNALRINGSGSSIRAST</sequence>
<feature type="compositionally biased region" description="Polar residues" evidence="1">
    <location>
        <begin position="59"/>
        <end position="68"/>
    </location>
</feature>
<feature type="region of interest" description="Disordered" evidence="1">
    <location>
        <begin position="41"/>
        <end position="68"/>
    </location>
</feature>
<protein>
    <submittedName>
        <fullName evidence="2">Uncharacterized protein</fullName>
    </submittedName>
</protein>
<accession>A0ABR7PN07</accession>
<dbReference type="EMBL" id="VZQQ01000010">
    <property type="protein sequence ID" value="MBC8747754.1"/>
    <property type="molecule type" value="Genomic_DNA"/>
</dbReference>
<evidence type="ECO:0000313" key="2">
    <source>
        <dbReference type="EMBL" id="MBC8747754.1"/>
    </source>
</evidence>
<proteinExistence type="predicted"/>
<name>A0ABR7PN07_9BURK</name>
<comment type="caution">
    <text evidence="2">The sequence shown here is derived from an EMBL/GenBank/DDBJ whole genome shotgun (WGS) entry which is preliminary data.</text>
</comment>
<keyword evidence="3" id="KW-1185">Reference proteome</keyword>
<gene>
    <name evidence="2" type="ORF">F6X42_14415</name>
</gene>
<dbReference type="Proteomes" id="UP000736373">
    <property type="component" value="Unassembled WGS sequence"/>
</dbReference>
<evidence type="ECO:0000313" key="3">
    <source>
        <dbReference type="Proteomes" id="UP000736373"/>
    </source>
</evidence>
<reference evidence="2 3" key="1">
    <citation type="submission" date="2019-09" db="EMBL/GenBank/DDBJ databases">
        <title>Paraburkholderia podalyriae sp. nov., A South African Podalyria-associated rhizobium.</title>
        <authorList>
            <person name="Mavima L."/>
            <person name="Beukes C.W."/>
            <person name="Palmer M."/>
            <person name="De Meyer S.E."/>
            <person name="James E.K."/>
            <person name="Maluk M."/>
            <person name="Avontuur J.R."/>
            <person name="Chan W.Y."/>
            <person name="Venter S.N."/>
            <person name="Steenkamp E.T."/>
        </authorList>
    </citation>
    <scope>NUCLEOTIDE SEQUENCE [LARGE SCALE GENOMIC DNA]</scope>
    <source>
        <strain evidence="2 3">WC7.3b</strain>
    </source>
</reference>
<evidence type="ECO:0000256" key="1">
    <source>
        <dbReference type="SAM" id="MobiDB-lite"/>
    </source>
</evidence>
<organism evidence="2 3">
    <name type="scientific">Paraburkholderia podalyriae</name>
    <dbReference type="NCBI Taxonomy" id="1938811"/>
    <lineage>
        <taxon>Bacteria</taxon>
        <taxon>Pseudomonadati</taxon>
        <taxon>Pseudomonadota</taxon>
        <taxon>Betaproteobacteria</taxon>
        <taxon>Burkholderiales</taxon>
        <taxon>Burkholderiaceae</taxon>
        <taxon>Paraburkholderia</taxon>
    </lineage>
</organism>